<reference evidence="1" key="1">
    <citation type="journal article" date="2023" name="Mol. Phylogenet. Evol.">
        <title>Genome-scale phylogeny and comparative genomics of the fungal order Sordariales.</title>
        <authorList>
            <person name="Hensen N."/>
            <person name="Bonometti L."/>
            <person name="Westerberg I."/>
            <person name="Brannstrom I.O."/>
            <person name="Guillou S."/>
            <person name="Cros-Aarteil S."/>
            <person name="Calhoun S."/>
            <person name="Haridas S."/>
            <person name="Kuo A."/>
            <person name="Mondo S."/>
            <person name="Pangilinan J."/>
            <person name="Riley R."/>
            <person name="LaButti K."/>
            <person name="Andreopoulos B."/>
            <person name="Lipzen A."/>
            <person name="Chen C."/>
            <person name="Yan M."/>
            <person name="Daum C."/>
            <person name="Ng V."/>
            <person name="Clum A."/>
            <person name="Steindorff A."/>
            <person name="Ohm R.A."/>
            <person name="Martin F."/>
            <person name="Silar P."/>
            <person name="Natvig D.O."/>
            <person name="Lalanne C."/>
            <person name="Gautier V."/>
            <person name="Ament-Velasquez S.L."/>
            <person name="Kruys A."/>
            <person name="Hutchinson M.I."/>
            <person name="Powell A.J."/>
            <person name="Barry K."/>
            <person name="Miller A.N."/>
            <person name="Grigoriev I.V."/>
            <person name="Debuchy R."/>
            <person name="Gladieux P."/>
            <person name="Hiltunen Thoren M."/>
            <person name="Johannesson H."/>
        </authorList>
    </citation>
    <scope>NUCLEOTIDE SEQUENCE</scope>
    <source>
        <strain evidence="1">CBS 560.94</strain>
    </source>
</reference>
<sequence length="224" mass="23985">MSCPAEHGQRLKAISTSPNIYRLSGETLPCRLLIAVEAQESRSNTSHLRHLLLCDDAVHPSRKGITSSGLTGFSLRMAGHATTDVTTPLIVQMPSSRTPSVSTPPQKSHAPIVPDLMPISGAVLCTSTFGVAGPGMGPVHGPRMPYSIVTYCVSYGLRLPTPFCTTHLHRGTPTHVKHRTAYLAMPRGRMALCFLPPHRTSRAAVSRTADGKPFPHAQVAACIP</sequence>
<gene>
    <name evidence="1" type="ORF">B0H65DRAFT_20094</name>
</gene>
<accession>A0AAE0MVP4</accession>
<reference evidence="1" key="2">
    <citation type="submission" date="2023-06" db="EMBL/GenBank/DDBJ databases">
        <authorList>
            <consortium name="Lawrence Berkeley National Laboratory"/>
            <person name="Haridas S."/>
            <person name="Hensen N."/>
            <person name="Bonometti L."/>
            <person name="Westerberg I."/>
            <person name="Brannstrom I.O."/>
            <person name="Guillou S."/>
            <person name="Cros-Aarteil S."/>
            <person name="Calhoun S."/>
            <person name="Kuo A."/>
            <person name="Mondo S."/>
            <person name="Pangilinan J."/>
            <person name="Riley R."/>
            <person name="Labutti K."/>
            <person name="Andreopoulos B."/>
            <person name="Lipzen A."/>
            <person name="Chen C."/>
            <person name="Yanf M."/>
            <person name="Daum C."/>
            <person name="Ng V."/>
            <person name="Clum A."/>
            <person name="Steindorff A."/>
            <person name="Ohm R."/>
            <person name="Martin F."/>
            <person name="Silar P."/>
            <person name="Natvig D."/>
            <person name="Lalanne C."/>
            <person name="Gautier V."/>
            <person name="Ament-Velasquez S.L."/>
            <person name="Kruys A."/>
            <person name="Hutchinson M.I."/>
            <person name="Powell A.J."/>
            <person name="Barry K."/>
            <person name="Miller A.N."/>
            <person name="Grigoriev I.V."/>
            <person name="Debuchy R."/>
            <person name="Gladieux P."/>
            <person name="Thoren M.H."/>
            <person name="Johannesson H."/>
        </authorList>
    </citation>
    <scope>NUCLEOTIDE SEQUENCE</scope>
    <source>
        <strain evidence="1">CBS 560.94</strain>
    </source>
</reference>
<dbReference type="Proteomes" id="UP001278500">
    <property type="component" value="Unassembled WGS sequence"/>
</dbReference>
<name>A0AAE0MVP4_9PEZI</name>
<organism evidence="1 2">
    <name type="scientific">Neurospora tetraspora</name>
    <dbReference type="NCBI Taxonomy" id="94610"/>
    <lineage>
        <taxon>Eukaryota</taxon>
        <taxon>Fungi</taxon>
        <taxon>Dikarya</taxon>
        <taxon>Ascomycota</taxon>
        <taxon>Pezizomycotina</taxon>
        <taxon>Sordariomycetes</taxon>
        <taxon>Sordariomycetidae</taxon>
        <taxon>Sordariales</taxon>
        <taxon>Sordariaceae</taxon>
        <taxon>Neurospora</taxon>
    </lineage>
</organism>
<dbReference type="EMBL" id="JAUEPP010000001">
    <property type="protein sequence ID" value="KAK3354665.1"/>
    <property type="molecule type" value="Genomic_DNA"/>
</dbReference>
<dbReference type="GeneID" id="87858937"/>
<evidence type="ECO:0000313" key="1">
    <source>
        <dbReference type="EMBL" id="KAK3354665.1"/>
    </source>
</evidence>
<dbReference type="AlphaFoldDB" id="A0AAE0MVP4"/>
<dbReference type="RefSeq" id="XP_062686043.1">
    <property type="nucleotide sequence ID" value="XM_062821783.1"/>
</dbReference>
<keyword evidence="2" id="KW-1185">Reference proteome</keyword>
<evidence type="ECO:0000313" key="2">
    <source>
        <dbReference type="Proteomes" id="UP001278500"/>
    </source>
</evidence>
<proteinExistence type="predicted"/>
<comment type="caution">
    <text evidence="1">The sequence shown here is derived from an EMBL/GenBank/DDBJ whole genome shotgun (WGS) entry which is preliminary data.</text>
</comment>
<protein>
    <submittedName>
        <fullName evidence="1">Uncharacterized protein</fullName>
    </submittedName>
</protein>